<comment type="function">
    <text evidence="9">Involved in the gluconeogenesis. Catalyzes stereospecifically the conversion of dihydroxyacetone phosphate (DHAP) to D-glyceraldehyde-3-phosphate (G3P).</text>
</comment>
<dbReference type="Pfam" id="PF00121">
    <property type="entry name" value="TIM"/>
    <property type="match status" value="1"/>
</dbReference>
<dbReference type="PANTHER" id="PTHR21139">
    <property type="entry name" value="TRIOSEPHOSPHATE ISOMERASE"/>
    <property type="match status" value="1"/>
</dbReference>
<evidence type="ECO:0000256" key="2">
    <source>
        <dbReference type="ARBA" id="ARBA00007422"/>
    </source>
</evidence>
<dbReference type="UniPathway" id="UPA00109">
    <property type="reaction ID" value="UER00189"/>
</dbReference>
<dbReference type="OrthoDB" id="2066272at2"/>
<keyword evidence="8 9" id="KW-0413">Isomerase</keyword>
<evidence type="ECO:0000313" key="11">
    <source>
        <dbReference type="EMBL" id="MRH41661.1"/>
    </source>
</evidence>
<dbReference type="CDD" id="cd00311">
    <property type="entry name" value="TIM"/>
    <property type="match status" value="1"/>
</dbReference>
<dbReference type="GO" id="GO:0046166">
    <property type="term" value="P:glyceraldehyde-3-phosphate biosynthetic process"/>
    <property type="evidence" value="ECO:0007669"/>
    <property type="project" value="TreeGrafter"/>
</dbReference>
<evidence type="ECO:0000313" key="12">
    <source>
        <dbReference type="Proteomes" id="UP000799092"/>
    </source>
</evidence>
<evidence type="ECO:0000256" key="1">
    <source>
        <dbReference type="ARBA" id="ARBA00004680"/>
    </source>
</evidence>
<feature type="active site" description="Electrophile" evidence="9">
    <location>
        <position position="122"/>
    </location>
</feature>
<comment type="pathway">
    <text evidence="9 10">Carbohydrate biosynthesis; gluconeogenesis.</text>
</comment>
<dbReference type="EMBL" id="WJNG01000002">
    <property type="protein sequence ID" value="MRH41661.1"/>
    <property type="molecule type" value="Genomic_DNA"/>
</dbReference>
<feature type="binding site" evidence="9">
    <location>
        <begin position="257"/>
        <end position="258"/>
    </location>
    <ligand>
        <name>substrate</name>
    </ligand>
</feature>
<evidence type="ECO:0000256" key="8">
    <source>
        <dbReference type="ARBA" id="ARBA00023235"/>
    </source>
</evidence>
<evidence type="ECO:0000256" key="5">
    <source>
        <dbReference type="ARBA" id="ARBA00022432"/>
    </source>
</evidence>
<dbReference type="RefSeq" id="WP_153735295.1">
    <property type="nucleotide sequence ID" value="NZ_WJNG01000002.1"/>
</dbReference>
<dbReference type="InterPro" id="IPR013785">
    <property type="entry name" value="Aldolase_TIM"/>
</dbReference>
<dbReference type="InterPro" id="IPR000652">
    <property type="entry name" value="Triosephosphate_isomerase"/>
</dbReference>
<reference evidence="11" key="1">
    <citation type="submission" date="2019-11" db="EMBL/GenBank/DDBJ databases">
        <authorList>
            <person name="Li J."/>
        </authorList>
    </citation>
    <scope>NUCLEOTIDE SEQUENCE</scope>
    <source>
        <strain evidence="11">B6B</strain>
    </source>
</reference>
<dbReference type="GO" id="GO:0005829">
    <property type="term" value="C:cytosol"/>
    <property type="evidence" value="ECO:0007669"/>
    <property type="project" value="TreeGrafter"/>
</dbReference>
<keyword evidence="5 9" id="KW-0312">Gluconeogenesis</keyword>
<dbReference type="PANTHER" id="PTHR21139:SF42">
    <property type="entry name" value="TRIOSEPHOSPHATE ISOMERASE"/>
    <property type="match status" value="1"/>
</dbReference>
<dbReference type="GO" id="GO:0006094">
    <property type="term" value="P:gluconeogenesis"/>
    <property type="evidence" value="ECO:0007669"/>
    <property type="project" value="UniProtKB-UniRule"/>
</dbReference>
<evidence type="ECO:0000256" key="9">
    <source>
        <dbReference type="HAMAP-Rule" id="MF_00147"/>
    </source>
</evidence>
<keyword evidence="6 9" id="KW-0963">Cytoplasm</keyword>
<comment type="catalytic activity">
    <reaction evidence="9 10">
        <text>D-glyceraldehyde 3-phosphate = dihydroxyacetone phosphate</text>
        <dbReference type="Rhea" id="RHEA:18585"/>
        <dbReference type="ChEBI" id="CHEBI:57642"/>
        <dbReference type="ChEBI" id="CHEBI:59776"/>
        <dbReference type="EC" id="5.3.1.1"/>
    </reaction>
</comment>
<dbReference type="FunFam" id="3.20.20.70:FF:000016">
    <property type="entry name" value="Triosephosphate isomerase"/>
    <property type="match status" value="1"/>
</dbReference>
<feature type="binding site" evidence="9">
    <location>
        <position position="236"/>
    </location>
    <ligand>
        <name>substrate</name>
    </ligand>
</feature>
<dbReference type="HAMAP" id="MF_00147_B">
    <property type="entry name" value="TIM_B"/>
    <property type="match status" value="1"/>
</dbReference>
<dbReference type="SUPFAM" id="SSF51351">
    <property type="entry name" value="Triosephosphate isomerase (TIM)"/>
    <property type="match status" value="1"/>
</dbReference>
<dbReference type="Gene3D" id="3.20.20.70">
    <property type="entry name" value="Aldolase class I"/>
    <property type="match status" value="1"/>
</dbReference>
<dbReference type="GO" id="GO:0006096">
    <property type="term" value="P:glycolytic process"/>
    <property type="evidence" value="ECO:0007669"/>
    <property type="project" value="UniProtKB-UniRule"/>
</dbReference>
<keyword evidence="9" id="KW-0597">Phosphoprotein</keyword>
<comment type="caution">
    <text evidence="11">The sequence shown here is derived from an EMBL/GenBank/DDBJ whole genome shotgun (WGS) entry which is preliminary data.</text>
</comment>
<dbReference type="InterPro" id="IPR020861">
    <property type="entry name" value="Triosephosphate_isomerase_AS"/>
</dbReference>
<dbReference type="InterPro" id="IPR035990">
    <property type="entry name" value="TIM_sf"/>
</dbReference>
<feature type="modified residue" description="Phosphoserine" evidence="9">
    <location>
        <position position="236"/>
    </location>
</feature>
<dbReference type="AlphaFoldDB" id="A0A6A8DD02"/>
<dbReference type="UniPathway" id="UPA00138"/>
<dbReference type="GO" id="GO:0019563">
    <property type="term" value="P:glycerol catabolic process"/>
    <property type="evidence" value="ECO:0007669"/>
    <property type="project" value="TreeGrafter"/>
</dbReference>
<comment type="similarity">
    <text evidence="2 9 10">Belongs to the triosephosphate isomerase family.</text>
</comment>
<evidence type="ECO:0000256" key="4">
    <source>
        <dbReference type="ARBA" id="ARBA00019397"/>
    </source>
</evidence>
<evidence type="ECO:0000256" key="6">
    <source>
        <dbReference type="ARBA" id="ARBA00022490"/>
    </source>
</evidence>
<evidence type="ECO:0000256" key="7">
    <source>
        <dbReference type="ARBA" id="ARBA00023152"/>
    </source>
</evidence>
<feature type="binding site" evidence="9">
    <location>
        <begin position="37"/>
        <end position="39"/>
    </location>
    <ligand>
        <name>substrate</name>
    </ligand>
</feature>
<dbReference type="EC" id="5.3.1.1" evidence="3 9"/>
<proteinExistence type="inferred from homology"/>
<gene>
    <name evidence="9" type="primary">tpiA</name>
    <name evidence="11" type="ORF">GH741_03110</name>
</gene>
<feature type="active site" description="Proton acceptor" evidence="9">
    <location>
        <position position="191"/>
    </location>
</feature>
<dbReference type="NCBIfam" id="TIGR00419">
    <property type="entry name" value="tim"/>
    <property type="match status" value="1"/>
</dbReference>
<evidence type="ECO:0000256" key="3">
    <source>
        <dbReference type="ARBA" id="ARBA00011940"/>
    </source>
</evidence>
<accession>A0A6A8DD02</accession>
<name>A0A6A8DD02_9BACI</name>
<dbReference type="PROSITE" id="PS51440">
    <property type="entry name" value="TIM_2"/>
    <property type="match status" value="1"/>
</dbReference>
<comment type="subunit">
    <text evidence="9 10">Homodimer.</text>
</comment>
<dbReference type="Proteomes" id="UP000799092">
    <property type="component" value="Unassembled WGS sequence"/>
</dbReference>
<dbReference type="PROSITE" id="PS00171">
    <property type="entry name" value="TIM_1"/>
    <property type="match status" value="1"/>
</dbReference>
<organism evidence="11 12">
    <name type="scientific">Aquibacillus halophilus</name>
    <dbReference type="NCBI Taxonomy" id="930132"/>
    <lineage>
        <taxon>Bacteria</taxon>
        <taxon>Bacillati</taxon>
        <taxon>Bacillota</taxon>
        <taxon>Bacilli</taxon>
        <taxon>Bacillales</taxon>
        <taxon>Bacillaceae</taxon>
        <taxon>Aquibacillus</taxon>
    </lineage>
</organism>
<keyword evidence="12" id="KW-1185">Reference proteome</keyword>
<comment type="pathway">
    <text evidence="1 9 10">Carbohydrate degradation; glycolysis; D-glyceraldehyde 3-phosphate from glycerone phosphate: step 1/1.</text>
</comment>
<sequence>MNHTIKAYISTIVREVVENELVTADLVPSRRRLVVANWKMNMNLASTRKFVKDLVVTKEQCTVVICPPYPLIYPLNELVNENKSSITIGAQNLHRQDKGAFTGEVSADLLKELDCEFAIIGHSEVRASGETDEVINQKVKKALATGIDPIICVGETMEQREQAQTNEVVTGQLLQALTDVSDLSRVVLAYEPIWAIGTGLSATPDQAQEVHQQIRATLLKTFGQVAEQIPILYGGSVNQDNAASLAEMGEIDGALVGGASLDGTGFSTIVHAFD</sequence>
<protein>
    <recommendedName>
        <fullName evidence="4 9">Triosephosphate isomerase</fullName>
        <shortName evidence="9">TIM</shortName>
        <shortName evidence="9">TPI</shortName>
        <ecNumber evidence="3 9">5.3.1.1</ecNumber>
    </recommendedName>
    <alternativeName>
        <fullName evidence="9">Triose-phosphate isomerase</fullName>
    </alternativeName>
</protein>
<dbReference type="InterPro" id="IPR022896">
    <property type="entry name" value="TrioseP_Isoase_bac/euk"/>
</dbReference>
<feature type="binding site" evidence="9">
    <location>
        <position position="197"/>
    </location>
    <ligand>
        <name>substrate</name>
    </ligand>
</feature>
<evidence type="ECO:0000256" key="10">
    <source>
        <dbReference type="RuleBase" id="RU363013"/>
    </source>
</evidence>
<keyword evidence="7 9" id="KW-0324">Glycolysis</keyword>
<dbReference type="GO" id="GO:0004807">
    <property type="term" value="F:triose-phosphate isomerase activity"/>
    <property type="evidence" value="ECO:0007669"/>
    <property type="project" value="UniProtKB-UniRule"/>
</dbReference>
<comment type="subcellular location">
    <subcellularLocation>
        <location evidence="9 10">Cytoplasm</location>
    </subcellularLocation>
</comment>